<gene>
    <name evidence="1" type="ORF">N1851_033991</name>
</gene>
<evidence type="ECO:0000313" key="2">
    <source>
        <dbReference type="Proteomes" id="UP001174136"/>
    </source>
</evidence>
<dbReference type="Proteomes" id="UP001174136">
    <property type="component" value="Unassembled WGS sequence"/>
</dbReference>
<accession>A0AA47M0B5</accession>
<dbReference type="EMBL" id="JAOPHQ010006551">
    <property type="protein sequence ID" value="KAK0131305.1"/>
    <property type="molecule type" value="Genomic_DNA"/>
</dbReference>
<sequence>MACPSLEDVLDEEVLILRRAFRHQRVFRDRSDPLAFGDDYLIERYRFSENLNKGTICCTIRRVCLALKSFSNIFITFPGHRRPLYIKEEFYEFAVQLPYHTVMQYVSRLSMDEKVEGQQQVGVRVVLPEEV</sequence>
<keyword evidence="2" id="KW-1185">Reference proteome</keyword>
<protein>
    <submittedName>
        <fullName evidence="1">Uncharacterized protein</fullName>
    </submittedName>
</protein>
<dbReference type="AlphaFoldDB" id="A0AA47M0B5"/>
<organism evidence="1 2">
    <name type="scientific">Merluccius polli</name>
    <name type="common">Benguela hake</name>
    <name type="synonym">Merluccius cadenati</name>
    <dbReference type="NCBI Taxonomy" id="89951"/>
    <lineage>
        <taxon>Eukaryota</taxon>
        <taxon>Metazoa</taxon>
        <taxon>Chordata</taxon>
        <taxon>Craniata</taxon>
        <taxon>Vertebrata</taxon>
        <taxon>Euteleostomi</taxon>
        <taxon>Actinopterygii</taxon>
        <taxon>Neopterygii</taxon>
        <taxon>Teleostei</taxon>
        <taxon>Neoteleostei</taxon>
        <taxon>Acanthomorphata</taxon>
        <taxon>Zeiogadaria</taxon>
        <taxon>Gadariae</taxon>
        <taxon>Gadiformes</taxon>
        <taxon>Gadoidei</taxon>
        <taxon>Merlucciidae</taxon>
        <taxon>Merluccius</taxon>
    </lineage>
</organism>
<evidence type="ECO:0000313" key="1">
    <source>
        <dbReference type="EMBL" id="KAK0131305.1"/>
    </source>
</evidence>
<proteinExistence type="predicted"/>
<comment type="caution">
    <text evidence="1">The sequence shown here is derived from an EMBL/GenBank/DDBJ whole genome shotgun (WGS) entry which is preliminary data.</text>
</comment>
<name>A0AA47M0B5_MERPO</name>
<reference evidence="1" key="1">
    <citation type="journal article" date="2023" name="Front. Mar. Sci.">
        <title>A new Merluccius polli reference genome to investigate the effects of global change in West African waters.</title>
        <authorList>
            <person name="Mateo J.L."/>
            <person name="Blanco-Fernandez C."/>
            <person name="Garcia-Vazquez E."/>
            <person name="Machado-Schiaffino G."/>
        </authorList>
    </citation>
    <scope>NUCLEOTIDE SEQUENCE</scope>
    <source>
        <strain evidence="1">C29</strain>
        <tissue evidence="1">Fin</tissue>
    </source>
</reference>